<name>A0A1X7PMU2_9HYPH</name>
<feature type="transmembrane region" description="Helical" evidence="1">
    <location>
        <begin position="246"/>
        <end position="265"/>
    </location>
</feature>
<feature type="transmembrane region" description="Helical" evidence="1">
    <location>
        <begin position="36"/>
        <end position="63"/>
    </location>
</feature>
<organism evidence="3 4">
    <name type="scientific">Mesorhizobium australicum</name>
    <dbReference type="NCBI Taxonomy" id="536018"/>
    <lineage>
        <taxon>Bacteria</taxon>
        <taxon>Pseudomonadati</taxon>
        <taxon>Pseudomonadota</taxon>
        <taxon>Alphaproteobacteria</taxon>
        <taxon>Hyphomicrobiales</taxon>
        <taxon>Phyllobacteriaceae</taxon>
        <taxon>Mesorhizobium</taxon>
    </lineage>
</organism>
<gene>
    <name evidence="3" type="ORF">SAMN02982922_4796</name>
</gene>
<dbReference type="PANTHER" id="PTHR22911:SF103">
    <property type="entry name" value="BLR2811 PROTEIN"/>
    <property type="match status" value="1"/>
</dbReference>
<feature type="transmembrane region" description="Helical" evidence="1">
    <location>
        <begin position="188"/>
        <end position="208"/>
    </location>
</feature>
<evidence type="ECO:0000259" key="2">
    <source>
        <dbReference type="Pfam" id="PF00892"/>
    </source>
</evidence>
<keyword evidence="4" id="KW-1185">Reference proteome</keyword>
<keyword evidence="1" id="KW-0472">Membrane</keyword>
<evidence type="ECO:0000313" key="3">
    <source>
        <dbReference type="EMBL" id="SMH53206.1"/>
    </source>
</evidence>
<dbReference type="InterPro" id="IPR037185">
    <property type="entry name" value="EmrE-like"/>
</dbReference>
<feature type="transmembrane region" description="Helical" evidence="1">
    <location>
        <begin position="133"/>
        <end position="152"/>
    </location>
</feature>
<dbReference type="SUPFAM" id="SSF103481">
    <property type="entry name" value="Multidrug resistance efflux transporter EmrE"/>
    <property type="match status" value="2"/>
</dbReference>
<dbReference type="Pfam" id="PF00892">
    <property type="entry name" value="EamA"/>
    <property type="match status" value="2"/>
</dbReference>
<dbReference type="InterPro" id="IPR000620">
    <property type="entry name" value="EamA_dom"/>
</dbReference>
<feature type="transmembrane region" description="Helical" evidence="1">
    <location>
        <begin position="107"/>
        <end position="126"/>
    </location>
</feature>
<accession>A0A1X7PMU2</accession>
<dbReference type="GO" id="GO:0016020">
    <property type="term" value="C:membrane"/>
    <property type="evidence" value="ECO:0007669"/>
    <property type="project" value="InterPro"/>
</dbReference>
<feature type="transmembrane region" description="Helical" evidence="1">
    <location>
        <begin position="12"/>
        <end position="30"/>
    </location>
</feature>
<dbReference type="AlphaFoldDB" id="A0A1X7PMU2"/>
<keyword evidence="1" id="KW-0812">Transmembrane</keyword>
<dbReference type="Proteomes" id="UP000193083">
    <property type="component" value="Unassembled WGS sequence"/>
</dbReference>
<reference evidence="3 4" key="1">
    <citation type="submission" date="2017-04" db="EMBL/GenBank/DDBJ databases">
        <authorList>
            <person name="Afonso C.L."/>
            <person name="Miller P.J."/>
            <person name="Scott M.A."/>
            <person name="Spackman E."/>
            <person name="Goraichik I."/>
            <person name="Dimitrov K.M."/>
            <person name="Suarez D.L."/>
            <person name="Swayne D.E."/>
        </authorList>
    </citation>
    <scope>NUCLEOTIDE SEQUENCE [LARGE SCALE GENOMIC DNA]</scope>
    <source>
        <strain evidence="3 4">B5P</strain>
    </source>
</reference>
<proteinExistence type="predicted"/>
<feature type="domain" description="EamA" evidence="2">
    <location>
        <begin position="16"/>
        <end position="148"/>
    </location>
</feature>
<protein>
    <submittedName>
        <fullName evidence="3">Permease of the drug/metabolite transporter (DMT) superfamily</fullName>
    </submittedName>
</protein>
<evidence type="ECO:0000256" key="1">
    <source>
        <dbReference type="SAM" id="Phobius"/>
    </source>
</evidence>
<sequence>MASDSPRSEQATPVAAILLILASGILFSFLDAGAKWLVLSGMSASFVVWVRFAVHVVLVLILFQGWRNREMYRVRSLPLQVLRGVFLFGSTIFNFLALLTLPLADAMAIYFLAPMVITALAGPLLGEWAGWRRWVAIGVGFVGMVVVIRPGFGTFGLGHTYALLSMLSYSLYVLMTRRMAATETSASLIFYSALAPVVFMSPALPLAGSVPPDLLHWAVLISLGFFGGLGHWLIIHAYKRAQVSGLAPYPYAQIIWATLWGYLLFGDIPDRYTVVGAAIIVASGLYIVHRERKLRLASVTEPNSESSDLAKKL</sequence>
<feature type="transmembrane region" description="Helical" evidence="1">
    <location>
        <begin position="214"/>
        <end position="234"/>
    </location>
</feature>
<dbReference type="EMBL" id="FXBL01000004">
    <property type="protein sequence ID" value="SMH53206.1"/>
    <property type="molecule type" value="Genomic_DNA"/>
</dbReference>
<feature type="transmembrane region" description="Helical" evidence="1">
    <location>
        <begin position="158"/>
        <end position="176"/>
    </location>
</feature>
<keyword evidence="1" id="KW-1133">Transmembrane helix</keyword>
<feature type="transmembrane region" description="Helical" evidence="1">
    <location>
        <begin position="271"/>
        <end position="288"/>
    </location>
</feature>
<evidence type="ECO:0000313" key="4">
    <source>
        <dbReference type="Proteomes" id="UP000193083"/>
    </source>
</evidence>
<feature type="domain" description="EamA" evidence="2">
    <location>
        <begin position="157"/>
        <end position="285"/>
    </location>
</feature>
<feature type="transmembrane region" description="Helical" evidence="1">
    <location>
        <begin position="84"/>
        <end position="101"/>
    </location>
</feature>
<dbReference type="RefSeq" id="WP_244561825.1">
    <property type="nucleotide sequence ID" value="NZ_FXBL01000004.1"/>
</dbReference>
<dbReference type="PANTHER" id="PTHR22911">
    <property type="entry name" value="ACYL-MALONYL CONDENSING ENZYME-RELATED"/>
    <property type="match status" value="1"/>
</dbReference>